<reference evidence="3 4" key="1">
    <citation type="submission" date="2020-04" db="EMBL/GenBank/DDBJ databases">
        <title>Ferrimonas sp. S7 isolated from sea water.</title>
        <authorList>
            <person name="Bae S.S."/>
            <person name="Baek K."/>
        </authorList>
    </citation>
    <scope>NUCLEOTIDE SEQUENCE [LARGE SCALE GENOMIC DNA]</scope>
    <source>
        <strain evidence="3 4">S7</strain>
    </source>
</reference>
<dbReference type="AlphaFoldDB" id="A0A6H1UDL8"/>
<evidence type="ECO:0000256" key="1">
    <source>
        <dbReference type="ARBA" id="ARBA00023002"/>
    </source>
</evidence>
<dbReference type="KEGG" id="fes:HER31_07280"/>
<dbReference type="InterPro" id="IPR036188">
    <property type="entry name" value="FAD/NAD-bd_sf"/>
</dbReference>
<dbReference type="RefSeq" id="WP_168659951.1">
    <property type="nucleotide sequence ID" value="NZ_CP051180.1"/>
</dbReference>
<dbReference type="SUPFAM" id="SSF51905">
    <property type="entry name" value="FAD/NAD(P)-binding domain"/>
    <property type="match status" value="1"/>
</dbReference>
<keyword evidence="4" id="KW-1185">Reference proteome</keyword>
<evidence type="ECO:0000313" key="3">
    <source>
        <dbReference type="EMBL" id="QIZ76690.1"/>
    </source>
</evidence>
<dbReference type="Gene3D" id="3.50.50.60">
    <property type="entry name" value="FAD/NAD(P)-binding domain"/>
    <property type="match status" value="1"/>
</dbReference>
<accession>A0A6H1UDL8</accession>
<dbReference type="EMBL" id="CP051180">
    <property type="protein sequence ID" value="QIZ76690.1"/>
    <property type="molecule type" value="Genomic_DNA"/>
</dbReference>
<dbReference type="InterPro" id="IPR006076">
    <property type="entry name" value="FAD-dep_OxRdtase"/>
</dbReference>
<dbReference type="GO" id="GO:0016491">
    <property type="term" value="F:oxidoreductase activity"/>
    <property type="evidence" value="ECO:0007669"/>
    <property type="project" value="UniProtKB-KW"/>
</dbReference>
<evidence type="ECO:0000259" key="2">
    <source>
        <dbReference type="Pfam" id="PF01266"/>
    </source>
</evidence>
<gene>
    <name evidence="3" type="ORF">HER31_07280</name>
</gene>
<dbReference type="Gene3D" id="3.30.9.10">
    <property type="entry name" value="D-Amino Acid Oxidase, subunit A, domain 2"/>
    <property type="match status" value="1"/>
</dbReference>
<keyword evidence="1" id="KW-0560">Oxidoreductase</keyword>
<proteinExistence type="predicted"/>
<sequence length="478" mass="52830">MCSEPQKKSKKPRVGIIGGGVAGSTIAMQLSQNNDIDVLLLEQGQSLVNGPPFCHLHAGGNLYREIDEQQCVQLLQESIDTLKMYPHCANIRPTVIAVPQRDPGEVDALLPRLQVLTEYYRGLTETDGSNKLLGEPDDYFRLYSRAQMEQLKHQVASGRPRSCDQWMIPLAKELDFDKVKWPLVLVQEYGLSLFRLAASAELTLQQRPGCQLLVDTKVVNVTAEAKGWTIQLDCADSKDIHVDYLVNACGYRSGELDDLLEIDSPRLVEFKAAYVAKWSQASHWPEVIFHGERGTPNGMAQLTPYADGLFQLHGMTDKITLFEQGLVASSAQSAQPQLPLVLRQKLHEGWPQAIVEDRTNKAIAHLAYFLPKFAAAATSAKPLYGAQQIPGDDANLRAADVAFSTCRYARAEIVKATSAIPAARLIQQQLVEIGLLSANPAPNVEISDGLDYAEVERYAQQIALQRDYPPALARQFGE</sequence>
<feature type="domain" description="FAD dependent oxidoreductase" evidence="2">
    <location>
        <begin position="14"/>
        <end position="360"/>
    </location>
</feature>
<evidence type="ECO:0000313" key="4">
    <source>
        <dbReference type="Proteomes" id="UP000501602"/>
    </source>
</evidence>
<organism evidence="3 4">
    <name type="scientific">Ferrimonas lipolytica</name>
    <dbReference type="NCBI Taxonomy" id="2724191"/>
    <lineage>
        <taxon>Bacteria</taxon>
        <taxon>Pseudomonadati</taxon>
        <taxon>Pseudomonadota</taxon>
        <taxon>Gammaproteobacteria</taxon>
        <taxon>Alteromonadales</taxon>
        <taxon>Ferrimonadaceae</taxon>
        <taxon>Ferrimonas</taxon>
    </lineage>
</organism>
<dbReference type="Pfam" id="PF01266">
    <property type="entry name" value="DAO"/>
    <property type="match status" value="1"/>
</dbReference>
<dbReference type="Proteomes" id="UP000501602">
    <property type="component" value="Chromosome"/>
</dbReference>
<name>A0A6H1UDL8_9GAMM</name>
<protein>
    <submittedName>
        <fullName evidence="3">FAD-dependent oxidoreductase</fullName>
    </submittedName>
</protein>